<evidence type="ECO:0000313" key="14">
    <source>
        <dbReference type="EMBL" id="MFC7441505.1"/>
    </source>
</evidence>
<dbReference type="PANTHER" id="PTHR11088">
    <property type="entry name" value="TRNA DIMETHYLALLYLTRANSFERASE"/>
    <property type="match status" value="1"/>
</dbReference>
<feature type="region of interest" description="Interaction with substrate tRNA" evidence="10">
    <location>
        <begin position="35"/>
        <end position="38"/>
    </location>
</feature>
<reference evidence="15" key="1">
    <citation type="journal article" date="2019" name="Int. J. Syst. Evol. Microbiol.">
        <title>The Global Catalogue of Microorganisms (GCM) 10K type strain sequencing project: providing services to taxonomists for standard genome sequencing and annotation.</title>
        <authorList>
            <consortium name="The Broad Institute Genomics Platform"/>
            <consortium name="The Broad Institute Genome Sequencing Center for Infectious Disease"/>
            <person name="Wu L."/>
            <person name="Ma J."/>
        </authorList>
    </citation>
    <scope>NUCLEOTIDE SEQUENCE [LARGE SCALE GENOMIC DNA]</scope>
    <source>
        <strain evidence="15">CGMCC 1.12942</strain>
    </source>
</reference>
<proteinExistence type="inferred from homology"/>
<gene>
    <name evidence="10 14" type="primary">miaA</name>
    <name evidence="14" type="ORF">ACFQNG_10105</name>
</gene>
<evidence type="ECO:0000256" key="3">
    <source>
        <dbReference type="ARBA" id="ARBA00005842"/>
    </source>
</evidence>
<evidence type="ECO:0000313" key="15">
    <source>
        <dbReference type="Proteomes" id="UP001596500"/>
    </source>
</evidence>
<dbReference type="Gene3D" id="3.40.50.300">
    <property type="entry name" value="P-loop containing nucleotide triphosphate hydrolases"/>
    <property type="match status" value="1"/>
</dbReference>
<comment type="caution">
    <text evidence="14">The sequence shown here is derived from an EMBL/GenBank/DDBJ whole genome shotgun (WGS) entry which is preliminary data.</text>
</comment>
<accession>A0ABW2RKA7</accession>
<evidence type="ECO:0000256" key="10">
    <source>
        <dbReference type="HAMAP-Rule" id="MF_00185"/>
    </source>
</evidence>
<dbReference type="Gene3D" id="1.10.20.140">
    <property type="match status" value="1"/>
</dbReference>
<evidence type="ECO:0000256" key="7">
    <source>
        <dbReference type="ARBA" id="ARBA00022840"/>
    </source>
</evidence>
<comment type="catalytic activity">
    <reaction evidence="9 10 11">
        <text>adenosine(37) in tRNA + dimethylallyl diphosphate = N(6)-dimethylallyladenosine(37) in tRNA + diphosphate</text>
        <dbReference type="Rhea" id="RHEA:26482"/>
        <dbReference type="Rhea" id="RHEA-COMP:10162"/>
        <dbReference type="Rhea" id="RHEA-COMP:10375"/>
        <dbReference type="ChEBI" id="CHEBI:33019"/>
        <dbReference type="ChEBI" id="CHEBI:57623"/>
        <dbReference type="ChEBI" id="CHEBI:74411"/>
        <dbReference type="ChEBI" id="CHEBI:74415"/>
        <dbReference type="EC" id="2.5.1.75"/>
    </reaction>
</comment>
<dbReference type="NCBIfam" id="TIGR00174">
    <property type="entry name" value="miaA"/>
    <property type="match status" value="1"/>
</dbReference>
<evidence type="ECO:0000256" key="2">
    <source>
        <dbReference type="ARBA" id="ARBA00003213"/>
    </source>
</evidence>
<comment type="function">
    <text evidence="2 10 12">Catalyzes the transfer of a dimethylallyl group onto the adenine at position 37 in tRNAs that read codons beginning with uridine, leading to the formation of N6-(dimethylallyl)adenosine (i(6)A).</text>
</comment>
<keyword evidence="15" id="KW-1185">Reference proteome</keyword>
<sequence length="309" mass="35421">MKSKVLVLVGPTAVGKTALSIELAKRFDGEIISGDSMQVYRGMDIGTAKITPEEQSGIPHHLIDIIDPDTPFSVQEYQRLAREKIAEVHGRGRYPMLVGGTGLYIESVIHDYDMPHVKENQELRQELSRLAAERGNEVLHARLREVDPETAEKLHPNDTRRMIRALEVYHVTGTPFSRLKGKGTSPYEACWIGLTMPREQLYDRINKRVDLMLEQGLVEEVKRLKEKGYHLGLTSMQAIGYKEIMSYLSGNLTLEEAVYLIKQGSRKYAKRQLSWFRRIKEMHWFDVTNRECFAEIQQLVAGKCHLARE</sequence>
<dbReference type="EMBL" id="JBHTBW010000025">
    <property type="protein sequence ID" value="MFC7441505.1"/>
    <property type="molecule type" value="Genomic_DNA"/>
</dbReference>
<evidence type="ECO:0000256" key="11">
    <source>
        <dbReference type="RuleBase" id="RU003783"/>
    </source>
</evidence>
<feature type="binding site" evidence="10">
    <location>
        <begin position="12"/>
        <end position="17"/>
    </location>
    <ligand>
        <name>substrate</name>
    </ligand>
</feature>
<comment type="cofactor">
    <cofactor evidence="1 10">
        <name>Mg(2+)</name>
        <dbReference type="ChEBI" id="CHEBI:18420"/>
    </cofactor>
</comment>
<dbReference type="SUPFAM" id="SSF52540">
    <property type="entry name" value="P-loop containing nucleoside triphosphate hydrolases"/>
    <property type="match status" value="1"/>
</dbReference>
<name>A0ABW2RKA7_9BACL</name>
<evidence type="ECO:0000256" key="12">
    <source>
        <dbReference type="RuleBase" id="RU003784"/>
    </source>
</evidence>
<evidence type="ECO:0000256" key="8">
    <source>
        <dbReference type="ARBA" id="ARBA00022842"/>
    </source>
</evidence>
<feature type="site" description="Interaction with substrate tRNA" evidence="10">
    <location>
        <position position="101"/>
    </location>
</feature>
<dbReference type="RefSeq" id="WP_379864806.1">
    <property type="nucleotide sequence ID" value="NZ_JBHTBW010000025.1"/>
</dbReference>
<evidence type="ECO:0000256" key="13">
    <source>
        <dbReference type="RuleBase" id="RU003785"/>
    </source>
</evidence>
<comment type="subunit">
    <text evidence="10">Monomer.</text>
</comment>
<evidence type="ECO:0000256" key="1">
    <source>
        <dbReference type="ARBA" id="ARBA00001946"/>
    </source>
</evidence>
<evidence type="ECO:0000256" key="9">
    <source>
        <dbReference type="ARBA" id="ARBA00049563"/>
    </source>
</evidence>
<keyword evidence="8 10" id="KW-0460">Magnesium</keyword>
<keyword evidence="4 10" id="KW-0808">Transferase</keyword>
<dbReference type="InterPro" id="IPR018022">
    <property type="entry name" value="IPT"/>
</dbReference>
<keyword evidence="7 10" id="KW-0067">ATP-binding</keyword>
<dbReference type="PANTHER" id="PTHR11088:SF60">
    <property type="entry name" value="TRNA DIMETHYLALLYLTRANSFERASE"/>
    <property type="match status" value="1"/>
</dbReference>
<dbReference type="GO" id="GO:0052381">
    <property type="term" value="F:tRNA dimethylallyltransferase activity"/>
    <property type="evidence" value="ECO:0007669"/>
    <property type="project" value="UniProtKB-EC"/>
</dbReference>
<evidence type="ECO:0000256" key="4">
    <source>
        <dbReference type="ARBA" id="ARBA00022679"/>
    </source>
</evidence>
<dbReference type="Pfam" id="PF01715">
    <property type="entry name" value="IPPT"/>
    <property type="match status" value="1"/>
</dbReference>
<keyword evidence="6 10" id="KW-0547">Nucleotide-binding</keyword>
<dbReference type="EC" id="2.5.1.75" evidence="10"/>
<dbReference type="InterPro" id="IPR039657">
    <property type="entry name" value="Dimethylallyltransferase"/>
</dbReference>
<protein>
    <recommendedName>
        <fullName evidence="10">tRNA dimethylallyltransferase</fullName>
        <ecNumber evidence="10">2.5.1.75</ecNumber>
    </recommendedName>
    <alternativeName>
        <fullName evidence="10">Dimethylallyl diphosphate:tRNA dimethylallyltransferase</fullName>
        <shortName evidence="10">DMAPP:tRNA dimethylallyltransferase</shortName>
        <shortName evidence="10">DMATase</shortName>
    </alternativeName>
    <alternativeName>
        <fullName evidence="10">Isopentenyl-diphosphate:tRNA isopentenyltransferase</fullName>
        <shortName evidence="10">IPP transferase</shortName>
        <shortName evidence="10">IPPT</shortName>
        <shortName evidence="10">IPTase</shortName>
    </alternativeName>
</protein>
<evidence type="ECO:0000256" key="5">
    <source>
        <dbReference type="ARBA" id="ARBA00022694"/>
    </source>
</evidence>
<feature type="binding site" evidence="10">
    <location>
        <begin position="10"/>
        <end position="17"/>
    </location>
    <ligand>
        <name>ATP</name>
        <dbReference type="ChEBI" id="CHEBI:30616"/>
    </ligand>
</feature>
<comment type="similarity">
    <text evidence="3 10 13">Belongs to the IPP transferase family.</text>
</comment>
<dbReference type="InterPro" id="IPR027417">
    <property type="entry name" value="P-loop_NTPase"/>
</dbReference>
<feature type="site" description="Interaction with substrate tRNA" evidence="10">
    <location>
        <position position="124"/>
    </location>
</feature>
<keyword evidence="5 10" id="KW-0819">tRNA processing</keyword>
<dbReference type="HAMAP" id="MF_00185">
    <property type="entry name" value="IPP_trans"/>
    <property type="match status" value="1"/>
</dbReference>
<dbReference type="Proteomes" id="UP001596500">
    <property type="component" value="Unassembled WGS sequence"/>
</dbReference>
<comment type="caution">
    <text evidence="10">Lacks conserved residue(s) required for the propagation of feature annotation.</text>
</comment>
<organism evidence="14 15">
    <name type="scientific">Laceyella putida</name>
    <dbReference type="NCBI Taxonomy" id="110101"/>
    <lineage>
        <taxon>Bacteria</taxon>
        <taxon>Bacillati</taxon>
        <taxon>Bacillota</taxon>
        <taxon>Bacilli</taxon>
        <taxon>Bacillales</taxon>
        <taxon>Thermoactinomycetaceae</taxon>
        <taxon>Laceyella</taxon>
    </lineage>
</organism>
<evidence type="ECO:0000256" key="6">
    <source>
        <dbReference type="ARBA" id="ARBA00022741"/>
    </source>
</evidence>